<evidence type="ECO:0000313" key="2">
    <source>
        <dbReference type="Proteomes" id="UP000465601"/>
    </source>
</evidence>
<accession>A0A833HPC5</accession>
<gene>
    <name evidence="1" type="ORF">F8153_06715</name>
</gene>
<evidence type="ECO:0008006" key="3">
    <source>
        <dbReference type="Google" id="ProtNLM"/>
    </source>
</evidence>
<dbReference type="RefSeq" id="WP_151865609.1">
    <property type="nucleotide sequence ID" value="NZ_WBZB01000017.1"/>
</dbReference>
<evidence type="ECO:0000313" key="1">
    <source>
        <dbReference type="EMBL" id="KAB3530537.1"/>
    </source>
</evidence>
<dbReference type="InterPro" id="IPR036551">
    <property type="entry name" value="Flavin_trans-like"/>
</dbReference>
<dbReference type="EMBL" id="WBZB01000017">
    <property type="protein sequence ID" value="KAB3530537.1"/>
    <property type="molecule type" value="Genomic_DNA"/>
</dbReference>
<organism evidence="1 2">
    <name type="scientific">Alkaliphilus serpentinus</name>
    <dbReference type="NCBI Taxonomy" id="1482731"/>
    <lineage>
        <taxon>Bacteria</taxon>
        <taxon>Bacillati</taxon>
        <taxon>Bacillota</taxon>
        <taxon>Clostridia</taxon>
        <taxon>Peptostreptococcales</taxon>
        <taxon>Natronincolaceae</taxon>
        <taxon>Alkaliphilus</taxon>
    </lineage>
</organism>
<sequence length="262" mass="29524">MSRYNQTQRIIEHLILRSNSSISNQGGTKHLMVALTGTNISRDQVFNDLSSLSKEGFTYDIVLSDSGEEINDISEIRRYLNPKELYTEKLPLAREGYLEGIDGFLVPLITQNTAIKLSLGIQDQLVPRMLWQALWQDKPVWMNFKDLLQYKGLATNNPHLIEKLKGTIAELKKMGVRAYEFPFNMGEVKKVLNFNKNNTGDMKGSNNPKVEFKGNEERRVITESDILTSKPSNGEIMIPAGAIITPLAKDTAKALGLKIVRK</sequence>
<dbReference type="AlphaFoldDB" id="A0A833HPC5"/>
<dbReference type="SUPFAM" id="SSF52507">
    <property type="entry name" value="Homo-oligomeric flavin-containing Cys decarboxylases, HFCD"/>
    <property type="match status" value="1"/>
</dbReference>
<dbReference type="GO" id="GO:0003824">
    <property type="term" value="F:catalytic activity"/>
    <property type="evidence" value="ECO:0007669"/>
    <property type="project" value="InterPro"/>
</dbReference>
<dbReference type="Proteomes" id="UP000465601">
    <property type="component" value="Unassembled WGS sequence"/>
</dbReference>
<name>A0A833HPC5_9FIRM</name>
<keyword evidence="2" id="KW-1185">Reference proteome</keyword>
<comment type="caution">
    <text evidence="1">The sequence shown here is derived from an EMBL/GenBank/DDBJ whole genome shotgun (WGS) entry which is preliminary data.</text>
</comment>
<dbReference type="Gene3D" id="3.40.50.1950">
    <property type="entry name" value="Flavin prenyltransferase-like"/>
    <property type="match status" value="1"/>
</dbReference>
<dbReference type="OrthoDB" id="1706434at2"/>
<protein>
    <recommendedName>
        <fullName evidence="3">Flavoprotein</fullName>
    </recommendedName>
</protein>
<proteinExistence type="predicted"/>
<reference evidence="1 2" key="1">
    <citation type="submission" date="2019-10" db="EMBL/GenBank/DDBJ databases">
        <title>Alkaliphilus serpentinus sp. nov. and Alkaliphilus pronyensis sp. nov., two novel anaerobic alkaliphilic species isolated from the serpentinized-hosted hydrothermal field of the Prony Bay (New Caledonia).</title>
        <authorList>
            <person name="Postec A."/>
        </authorList>
    </citation>
    <scope>NUCLEOTIDE SEQUENCE [LARGE SCALE GENOMIC DNA]</scope>
    <source>
        <strain evidence="1 2">LacT</strain>
    </source>
</reference>